<evidence type="ECO:0000256" key="7">
    <source>
        <dbReference type="SAM" id="MobiDB-lite"/>
    </source>
</evidence>
<feature type="region of interest" description="Disordered" evidence="7">
    <location>
        <begin position="439"/>
        <end position="475"/>
    </location>
</feature>
<dbReference type="InterPro" id="IPR018619">
    <property type="entry name" value="Hyccin"/>
</dbReference>
<feature type="compositionally biased region" description="Polar residues" evidence="7">
    <location>
        <begin position="450"/>
        <end position="475"/>
    </location>
</feature>
<evidence type="ECO:0000256" key="1">
    <source>
        <dbReference type="ARBA" id="ARBA00004236"/>
    </source>
</evidence>
<dbReference type="Pfam" id="PF09790">
    <property type="entry name" value="Hyccin"/>
    <property type="match status" value="1"/>
</dbReference>
<dbReference type="GO" id="GO:0046854">
    <property type="term" value="P:phosphatidylinositol phosphate biosynthetic process"/>
    <property type="evidence" value="ECO:0007669"/>
    <property type="project" value="TreeGrafter"/>
</dbReference>
<name>A0A1B6EG56_9HEMI</name>
<evidence type="ECO:0008006" key="9">
    <source>
        <dbReference type="Google" id="ProtNLM"/>
    </source>
</evidence>
<keyword evidence="5" id="KW-0472">Membrane</keyword>
<evidence type="ECO:0000256" key="5">
    <source>
        <dbReference type="ARBA" id="ARBA00023136"/>
    </source>
</evidence>
<keyword evidence="3" id="KW-1003">Cell membrane</keyword>
<dbReference type="GO" id="GO:0005886">
    <property type="term" value="C:plasma membrane"/>
    <property type="evidence" value="ECO:0007669"/>
    <property type="project" value="UniProtKB-SubCell"/>
</dbReference>
<feature type="compositionally biased region" description="Low complexity" evidence="7">
    <location>
        <begin position="439"/>
        <end position="449"/>
    </location>
</feature>
<evidence type="ECO:0000256" key="3">
    <source>
        <dbReference type="ARBA" id="ARBA00022475"/>
    </source>
</evidence>
<feature type="region of interest" description="Disordered" evidence="7">
    <location>
        <begin position="399"/>
        <end position="420"/>
    </location>
</feature>
<evidence type="ECO:0000256" key="6">
    <source>
        <dbReference type="ARBA" id="ARBA00034482"/>
    </source>
</evidence>
<dbReference type="EMBL" id="GEDC01000427">
    <property type="protein sequence ID" value="JAS36871.1"/>
    <property type="molecule type" value="Transcribed_RNA"/>
</dbReference>
<comment type="similarity">
    <text evidence="6">Belongs to the Hyccin family.</text>
</comment>
<dbReference type="PANTHER" id="PTHR31220:SF1">
    <property type="entry name" value="GH21176P"/>
    <property type="match status" value="1"/>
</dbReference>
<reference evidence="8" key="1">
    <citation type="submission" date="2015-12" db="EMBL/GenBank/DDBJ databases">
        <title>De novo transcriptome assembly of four potential Pierce s Disease insect vectors from Arizona vineyards.</title>
        <authorList>
            <person name="Tassone E.E."/>
        </authorList>
    </citation>
    <scope>NUCLEOTIDE SEQUENCE</scope>
</reference>
<sequence>MTEHIINEWLADYAALSSAEVHTFASTVHHNEEVISAVYAVLEERHKFQKIIEPVCRTLFDFYRSPEEDLHRFTLLFLPTLIYVYLNAMAHGEKKSCRGIEALLVGIYNLAVMDENGQQRESFRLPSLAQASIYHEPMSLAPASLTESALRRLEECNTKLVRWGPLPLIDKIVAENRLTVMTALLFVYNIQLSYLPKTALEQLCKMASKLVTQGFNKAGNRVSYSNEVTRVLPRIPVSPSFLQQLLHSLYYAMFNGHGNVATQAIEDVHHRASYQCYTDVLLVTNSIKNSSHFIRPGIPHDTPMGISMAISPATTTTTISKSMITNASFRTKKLPDDIPIQVARVDSDSTVALGAITEEKEDGNPPTINIGGSTPEIAPKRSLPKMAVNFGKKTKEKLSIKSSLSGSNTKTPVKPLVNGSDDITEVEENGDFVTELNSLSMSENNSEISTPVNVRKSSGSTVDLDSTRSMQVSSV</sequence>
<dbReference type="AlphaFoldDB" id="A0A1B6EG56"/>
<organism evidence="8">
    <name type="scientific">Clastoptera arizonana</name>
    <name type="common">Arizona spittle bug</name>
    <dbReference type="NCBI Taxonomy" id="38151"/>
    <lineage>
        <taxon>Eukaryota</taxon>
        <taxon>Metazoa</taxon>
        <taxon>Ecdysozoa</taxon>
        <taxon>Arthropoda</taxon>
        <taxon>Hexapoda</taxon>
        <taxon>Insecta</taxon>
        <taxon>Pterygota</taxon>
        <taxon>Neoptera</taxon>
        <taxon>Paraneoptera</taxon>
        <taxon>Hemiptera</taxon>
        <taxon>Auchenorrhyncha</taxon>
        <taxon>Cercopoidea</taxon>
        <taxon>Clastopteridae</taxon>
        <taxon>Clastoptera</taxon>
    </lineage>
</organism>
<evidence type="ECO:0000313" key="8">
    <source>
        <dbReference type="EMBL" id="JAS36871.1"/>
    </source>
</evidence>
<dbReference type="PANTHER" id="PTHR31220">
    <property type="entry name" value="HYCCIN RELATED"/>
    <property type="match status" value="1"/>
</dbReference>
<feature type="compositionally biased region" description="Polar residues" evidence="7">
    <location>
        <begin position="400"/>
        <end position="411"/>
    </location>
</feature>
<evidence type="ECO:0000256" key="4">
    <source>
        <dbReference type="ARBA" id="ARBA00022490"/>
    </source>
</evidence>
<gene>
    <name evidence="8" type="ORF">g.30424</name>
</gene>
<proteinExistence type="inferred from homology"/>
<dbReference type="GO" id="GO:0072659">
    <property type="term" value="P:protein localization to plasma membrane"/>
    <property type="evidence" value="ECO:0007669"/>
    <property type="project" value="TreeGrafter"/>
</dbReference>
<comment type="subcellular location">
    <subcellularLocation>
        <location evidence="1">Cell membrane</location>
    </subcellularLocation>
    <subcellularLocation>
        <location evidence="2">Cytoplasm</location>
        <location evidence="2">Cytosol</location>
    </subcellularLocation>
</comment>
<protein>
    <recommendedName>
        <fullName evidence="9">Hyccin</fullName>
    </recommendedName>
</protein>
<dbReference type="GO" id="GO:0005829">
    <property type="term" value="C:cytosol"/>
    <property type="evidence" value="ECO:0007669"/>
    <property type="project" value="UniProtKB-SubCell"/>
</dbReference>
<evidence type="ECO:0000256" key="2">
    <source>
        <dbReference type="ARBA" id="ARBA00004514"/>
    </source>
</evidence>
<keyword evidence="4" id="KW-0963">Cytoplasm</keyword>
<accession>A0A1B6EG56</accession>